<dbReference type="InterPro" id="IPR041411">
    <property type="entry name" value="Ldi"/>
</dbReference>
<evidence type="ECO:0000313" key="2">
    <source>
        <dbReference type="EMBL" id="SVC96414.1"/>
    </source>
</evidence>
<dbReference type="Pfam" id="PF18566">
    <property type="entry name" value="Ldi"/>
    <property type="match status" value="1"/>
</dbReference>
<evidence type="ECO:0000259" key="1">
    <source>
        <dbReference type="Pfam" id="PF18566"/>
    </source>
</evidence>
<sequence length="285" mass="33062">MLTFNDIGLALFSGKICFCKFKIKVMKQDKNPYPKLNQRASGWLSFLYQKAITTDDWTEDGDPHEWWDRSSTPPMCSFPRFDLQESTYALGLMADRTPAWREIYTEILDEIAERSITYWAAVDWLSQFGYDPDRKNYPIEWKGTLIPEEFWGDYDAPGWTANGVAPWGLQPDPIGADGNLFFKGWLNLTQALHTYVSGKDKWASPFDLAGVNRARFEWTQHQLVDHLYETWTKTPMGPHCENTKSWPFCLSAAGLGLQMYDNVFNKDSHSAYKSWLDYTKDKYYG</sequence>
<accession>A0A382RFC7</accession>
<dbReference type="EMBL" id="UINC01121328">
    <property type="protein sequence ID" value="SVC96414.1"/>
    <property type="molecule type" value="Genomic_DNA"/>
</dbReference>
<feature type="non-terminal residue" evidence="2">
    <location>
        <position position="285"/>
    </location>
</feature>
<organism evidence="2">
    <name type="scientific">marine metagenome</name>
    <dbReference type="NCBI Taxonomy" id="408172"/>
    <lineage>
        <taxon>unclassified sequences</taxon>
        <taxon>metagenomes</taxon>
        <taxon>ecological metagenomes</taxon>
    </lineage>
</organism>
<proteinExistence type="predicted"/>
<protein>
    <recommendedName>
        <fullName evidence="1">Linalool dehydratase/isomerase domain-containing protein</fullName>
    </recommendedName>
</protein>
<dbReference type="AlphaFoldDB" id="A0A382RFC7"/>
<reference evidence="2" key="1">
    <citation type="submission" date="2018-05" db="EMBL/GenBank/DDBJ databases">
        <authorList>
            <person name="Lanie J.A."/>
            <person name="Ng W.-L."/>
            <person name="Kazmierczak K.M."/>
            <person name="Andrzejewski T.M."/>
            <person name="Davidsen T.M."/>
            <person name="Wayne K.J."/>
            <person name="Tettelin H."/>
            <person name="Glass J.I."/>
            <person name="Rusch D."/>
            <person name="Podicherti R."/>
            <person name="Tsui H.-C.T."/>
            <person name="Winkler M.E."/>
        </authorList>
    </citation>
    <scope>NUCLEOTIDE SEQUENCE</scope>
</reference>
<gene>
    <name evidence="2" type="ORF">METZ01_LOCUS349268</name>
</gene>
<feature type="domain" description="Linalool dehydratase/isomerase" evidence="1">
    <location>
        <begin position="170"/>
        <end position="268"/>
    </location>
</feature>
<name>A0A382RFC7_9ZZZZ</name>